<keyword evidence="2" id="KW-1185">Reference proteome</keyword>
<proteinExistence type="predicted"/>
<name>A0AAD5MI92_PARTN</name>
<reference evidence="1" key="1">
    <citation type="submission" date="2021-06" db="EMBL/GenBank/DDBJ databases">
        <title>Parelaphostrongylus tenuis whole genome reference sequence.</title>
        <authorList>
            <person name="Garwood T.J."/>
            <person name="Larsen P.A."/>
            <person name="Fountain-Jones N.M."/>
            <person name="Garbe J.R."/>
            <person name="Macchietto M.G."/>
            <person name="Kania S.A."/>
            <person name="Gerhold R.W."/>
            <person name="Richards J.E."/>
            <person name="Wolf T.M."/>
        </authorList>
    </citation>
    <scope>NUCLEOTIDE SEQUENCE</scope>
    <source>
        <strain evidence="1">MNPRO001-30</strain>
        <tissue evidence="1">Meninges</tissue>
    </source>
</reference>
<evidence type="ECO:0000313" key="2">
    <source>
        <dbReference type="Proteomes" id="UP001196413"/>
    </source>
</evidence>
<accession>A0AAD5MI92</accession>
<evidence type="ECO:0000313" key="1">
    <source>
        <dbReference type="EMBL" id="KAJ1348181.1"/>
    </source>
</evidence>
<sequence length="183" mass="20477">MNASHIRVFDVLESQGRSSFLPDALITAILDQVTVNITYEPLFCQDVVLDPAMDMGNEHSTGFVKPYTVEWLFLIQVHADKTAQRCIIVSNTVTGIWSTTVKKDSLCISGGQDVTIMSVPSNHTSIPGTLRTQRNTYICNEKSDITFHLQDIVVIDFHKVHIEASKKAFVTSKSQDIMPQQHK</sequence>
<gene>
    <name evidence="1" type="ORF">KIN20_003427</name>
</gene>
<organism evidence="1 2">
    <name type="scientific">Parelaphostrongylus tenuis</name>
    <name type="common">Meningeal worm</name>
    <dbReference type="NCBI Taxonomy" id="148309"/>
    <lineage>
        <taxon>Eukaryota</taxon>
        <taxon>Metazoa</taxon>
        <taxon>Ecdysozoa</taxon>
        <taxon>Nematoda</taxon>
        <taxon>Chromadorea</taxon>
        <taxon>Rhabditida</taxon>
        <taxon>Rhabditina</taxon>
        <taxon>Rhabditomorpha</taxon>
        <taxon>Strongyloidea</taxon>
        <taxon>Metastrongylidae</taxon>
        <taxon>Parelaphostrongylus</taxon>
    </lineage>
</organism>
<dbReference type="Proteomes" id="UP001196413">
    <property type="component" value="Unassembled WGS sequence"/>
</dbReference>
<dbReference type="AlphaFoldDB" id="A0AAD5MI92"/>
<dbReference type="EMBL" id="JAHQIW010000449">
    <property type="protein sequence ID" value="KAJ1348181.1"/>
    <property type="molecule type" value="Genomic_DNA"/>
</dbReference>
<protein>
    <submittedName>
        <fullName evidence="1">Uncharacterized protein</fullName>
    </submittedName>
</protein>
<comment type="caution">
    <text evidence="1">The sequence shown here is derived from an EMBL/GenBank/DDBJ whole genome shotgun (WGS) entry which is preliminary data.</text>
</comment>